<sequence>MFDAAMNLITTVIGFGMSATFIVFVCTRIICGRLRGAESSQMFEIESRIDIEQPEHGINGLEPVLVAAIPTLRFTREAFSSADDAQCSICLGEYQEKEVLRIMPKCGHNFHLSCIDVWLRKHSTCPVCRFSIQDSFEAKHLRQAAVSMVQSVDSPDAPSEHSRQWLLPGSYQHQVGTHNPQTLKNSPTVTRLTTSKVQATKGPAARRFVGVRQRPSGKWVAEIKDSSQRVRLWLGTYDTPEEAARAYDEAARALRGENARTNFASVDPNLNQSGSTPGSDGGLDLSGSDERHVLSFSSLKAKMSKNLQSIMARTTENESTKNRVSDHFAFANIFHFRSHQYQNPVDIKSIEKVVQPSIIVPHVSDHKPSCSWETSCVSDCSNEWIGFRQHGFDSDGSDIGEVSTVNSGLLGLTRRMKAIFCGNLDYDARQSDLERLFRRYGRIDRVDMKSGFAFVYMEDERDAEDAIRRLDQSEFGRKGRRLRVEWTKQERESRRSPGSRRSSTNLTPSKTLFVINFDPVHTRTRDLERHFDPYGKILSTRIRRNFAFVQYELQEDATRALEATNMSKFMDRVISVEYAARDDERRNGHSPERRGHDRSPDRNYNRERSPSPYRRDRVSPDYGHGSNTNSRPEPRRNHNYDKAESPENKRYRSRSPPSRERSRS</sequence>
<evidence type="ECO:0000256" key="8">
    <source>
        <dbReference type="PROSITE-ProRule" id="PRU00176"/>
    </source>
</evidence>
<keyword evidence="7" id="KW-0862">Zinc</keyword>
<evidence type="ECO:0000256" key="7">
    <source>
        <dbReference type="PROSITE-ProRule" id="PRU00175"/>
    </source>
</evidence>
<dbReference type="FunFam" id="3.30.730.10:FF:000005">
    <property type="entry name" value="ethylene-responsive transcription factor RAP2-11"/>
    <property type="match status" value="1"/>
</dbReference>
<evidence type="ECO:0000259" key="13">
    <source>
        <dbReference type="PROSITE" id="PS51032"/>
    </source>
</evidence>
<evidence type="ECO:0000256" key="10">
    <source>
        <dbReference type="SAM" id="Phobius"/>
    </source>
</evidence>
<reference evidence="14" key="1">
    <citation type="submission" date="2019-03" db="EMBL/GenBank/DDBJ databases">
        <authorList>
            <person name="Mank J."/>
            <person name="Almeida P."/>
        </authorList>
    </citation>
    <scope>NUCLEOTIDE SEQUENCE</scope>
    <source>
        <strain evidence="14">78183</strain>
    </source>
</reference>
<dbReference type="PROSITE" id="PS50089">
    <property type="entry name" value="ZF_RING_2"/>
    <property type="match status" value="1"/>
</dbReference>
<dbReference type="InterPro" id="IPR012677">
    <property type="entry name" value="Nucleotide-bd_a/b_plait_sf"/>
</dbReference>
<dbReference type="InterPro" id="IPR035979">
    <property type="entry name" value="RBD_domain_sf"/>
</dbReference>
<keyword evidence="4" id="KW-0804">Transcription</keyword>
<feature type="transmembrane region" description="Helical" evidence="10">
    <location>
        <begin position="6"/>
        <end position="31"/>
    </location>
</feature>
<dbReference type="PRINTS" id="PR00367">
    <property type="entry name" value="ETHRSPELEMNT"/>
</dbReference>
<dbReference type="EMBL" id="CAADRP010001941">
    <property type="protein sequence ID" value="VFU57369.1"/>
    <property type="molecule type" value="Genomic_DNA"/>
</dbReference>
<dbReference type="Pfam" id="PF13639">
    <property type="entry name" value="zf-RING_2"/>
    <property type="match status" value="1"/>
</dbReference>
<feature type="domain" description="RRM" evidence="12">
    <location>
        <begin position="417"/>
        <end position="489"/>
    </location>
</feature>
<evidence type="ECO:0008006" key="15">
    <source>
        <dbReference type="Google" id="ProtNLM"/>
    </source>
</evidence>
<feature type="compositionally biased region" description="Polar residues" evidence="9">
    <location>
        <begin position="260"/>
        <end position="272"/>
    </location>
</feature>
<feature type="domain" description="RING-type" evidence="11">
    <location>
        <begin position="87"/>
        <end position="129"/>
    </location>
</feature>
<evidence type="ECO:0000256" key="2">
    <source>
        <dbReference type="ARBA" id="ARBA00023015"/>
    </source>
</evidence>
<dbReference type="CDD" id="cd12234">
    <property type="entry name" value="RRM1_AtRSp31_like"/>
    <property type="match status" value="1"/>
</dbReference>
<dbReference type="GO" id="GO:0003677">
    <property type="term" value="F:DNA binding"/>
    <property type="evidence" value="ECO:0007669"/>
    <property type="project" value="UniProtKB-KW"/>
</dbReference>
<feature type="domain" description="RRM" evidence="12">
    <location>
        <begin position="510"/>
        <end position="581"/>
    </location>
</feature>
<evidence type="ECO:0000259" key="12">
    <source>
        <dbReference type="PROSITE" id="PS50102"/>
    </source>
</evidence>
<dbReference type="SUPFAM" id="SSF54928">
    <property type="entry name" value="RNA-binding domain, RBD"/>
    <property type="match status" value="1"/>
</dbReference>
<dbReference type="InterPro" id="IPR053070">
    <property type="entry name" value="RING-type_E3_ubiquitin-ligase"/>
</dbReference>
<accession>A0A6N2N6B5</accession>
<dbReference type="PROSITE" id="PS51032">
    <property type="entry name" value="AP2_ERF"/>
    <property type="match status" value="1"/>
</dbReference>
<dbReference type="PANTHER" id="PTHR47035:SF4">
    <property type="entry name" value="OS02G0676500 PROTEIN"/>
    <property type="match status" value="1"/>
</dbReference>
<dbReference type="SUPFAM" id="SSF54171">
    <property type="entry name" value="DNA-binding domain"/>
    <property type="match status" value="1"/>
</dbReference>
<dbReference type="GO" id="GO:0005634">
    <property type="term" value="C:nucleus"/>
    <property type="evidence" value="ECO:0007669"/>
    <property type="project" value="UniProtKB-SubCell"/>
</dbReference>
<dbReference type="InterPro" id="IPR000504">
    <property type="entry name" value="RRM_dom"/>
</dbReference>
<gene>
    <name evidence="14" type="ORF">SVIM_LOCUS414537</name>
</gene>
<dbReference type="InterPro" id="IPR016177">
    <property type="entry name" value="DNA-bd_dom_sf"/>
</dbReference>
<proteinExistence type="inferred from homology"/>
<comment type="subcellular location">
    <subcellularLocation>
        <location evidence="1">Nucleus</location>
    </subcellularLocation>
</comment>
<dbReference type="PROSITE" id="PS50102">
    <property type="entry name" value="RRM"/>
    <property type="match status" value="2"/>
</dbReference>
<dbReference type="InterPro" id="IPR036955">
    <property type="entry name" value="AP2/ERF_dom_sf"/>
</dbReference>
<dbReference type="InterPro" id="IPR013083">
    <property type="entry name" value="Znf_RING/FYVE/PHD"/>
</dbReference>
<evidence type="ECO:0000256" key="4">
    <source>
        <dbReference type="ARBA" id="ARBA00023163"/>
    </source>
</evidence>
<evidence type="ECO:0000313" key="14">
    <source>
        <dbReference type="EMBL" id="VFU57369.1"/>
    </source>
</evidence>
<keyword evidence="5" id="KW-0539">Nucleus</keyword>
<keyword evidence="7" id="KW-0863">Zinc-finger</keyword>
<feature type="domain" description="AP2/ERF" evidence="13">
    <location>
        <begin position="207"/>
        <end position="264"/>
    </location>
</feature>
<organism evidence="14">
    <name type="scientific">Salix viminalis</name>
    <name type="common">Common osier</name>
    <name type="synonym">Basket willow</name>
    <dbReference type="NCBI Taxonomy" id="40686"/>
    <lineage>
        <taxon>Eukaryota</taxon>
        <taxon>Viridiplantae</taxon>
        <taxon>Streptophyta</taxon>
        <taxon>Embryophyta</taxon>
        <taxon>Tracheophyta</taxon>
        <taxon>Spermatophyta</taxon>
        <taxon>Magnoliopsida</taxon>
        <taxon>eudicotyledons</taxon>
        <taxon>Gunneridae</taxon>
        <taxon>Pentapetalae</taxon>
        <taxon>rosids</taxon>
        <taxon>fabids</taxon>
        <taxon>Malpighiales</taxon>
        <taxon>Salicaceae</taxon>
        <taxon>Saliceae</taxon>
        <taxon>Salix</taxon>
    </lineage>
</organism>
<keyword evidence="10" id="KW-0472">Membrane</keyword>
<name>A0A6N2N6B5_SALVM</name>
<dbReference type="PANTHER" id="PTHR47035">
    <property type="entry name" value="OS11G0150450 PROTEIN"/>
    <property type="match status" value="1"/>
</dbReference>
<feature type="compositionally biased region" description="Basic and acidic residues" evidence="9">
    <location>
        <begin position="632"/>
        <end position="650"/>
    </location>
</feature>
<dbReference type="FunFam" id="3.30.40.10:FF:000971">
    <property type="entry name" value="Putative RING zinc finger domain superfamily protein"/>
    <property type="match status" value="1"/>
</dbReference>
<dbReference type="GO" id="GO:0009877">
    <property type="term" value="P:nodulation"/>
    <property type="evidence" value="ECO:0007669"/>
    <property type="project" value="UniProtKB-ARBA"/>
</dbReference>
<dbReference type="SMART" id="SM00380">
    <property type="entry name" value="AP2"/>
    <property type="match status" value="1"/>
</dbReference>
<dbReference type="GO" id="GO:0008270">
    <property type="term" value="F:zinc ion binding"/>
    <property type="evidence" value="ECO:0007669"/>
    <property type="project" value="UniProtKB-KW"/>
</dbReference>
<dbReference type="FunFam" id="3.30.70.330:FF:000294">
    <property type="entry name" value="Serine/arginine-rich splicing factor RS31"/>
    <property type="match status" value="1"/>
</dbReference>
<feature type="compositionally biased region" description="Low complexity" evidence="9">
    <location>
        <begin position="273"/>
        <end position="286"/>
    </location>
</feature>
<keyword evidence="10" id="KW-0812">Transmembrane</keyword>
<dbReference type="GO" id="GO:0003700">
    <property type="term" value="F:DNA-binding transcription factor activity"/>
    <property type="evidence" value="ECO:0007669"/>
    <property type="project" value="InterPro"/>
</dbReference>
<feature type="region of interest" description="Disordered" evidence="9">
    <location>
        <begin position="260"/>
        <end position="287"/>
    </location>
</feature>
<dbReference type="CDD" id="cd00018">
    <property type="entry name" value="AP2"/>
    <property type="match status" value="1"/>
</dbReference>
<comment type="similarity">
    <text evidence="6">Belongs to the AP2/ERF transcription factor family. ERF subfamily.</text>
</comment>
<evidence type="ECO:0000256" key="1">
    <source>
        <dbReference type="ARBA" id="ARBA00004123"/>
    </source>
</evidence>
<evidence type="ECO:0000259" key="11">
    <source>
        <dbReference type="PROSITE" id="PS50089"/>
    </source>
</evidence>
<dbReference type="AlphaFoldDB" id="A0A6N2N6B5"/>
<keyword evidence="2" id="KW-0805">Transcription regulation</keyword>
<evidence type="ECO:0000256" key="9">
    <source>
        <dbReference type="SAM" id="MobiDB-lite"/>
    </source>
</evidence>
<dbReference type="Gene3D" id="3.30.40.10">
    <property type="entry name" value="Zinc/RING finger domain, C3HC4 (zinc finger)"/>
    <property type="match status" value="1"/>
</dbReference>
<dbReference type="SMART" id="SM00184">
    <property type="entry name" value="RING"/>
    <property type="match status" value="1"/>
</dbReference>
<dbReference type="InterPro" id="IPR001471">
    <property type="entry name" value="AP2/ERF_dom"/>
</dbReference>
<dbReference type="SUPFAM" id="SSF57850">
    <property type="entry name" value="RING/U-box"/>
    <property type="match status" value="1"/>
</dbReference>
<evidence type="ECO:0000256" key="6">
    <source>
        <dbReference type="ARBA" id="ARBA00024343"/>
    </source>
</evidence>
<keyword evidence="3" id="KW-0238">DNA-binding</keyword>
<evidence type="ECO:0000256" key="5">
    <source>
        <dbReference type="ARBA" id="ARBA00023242"/>
    </source>
</evidence>
<dbReference type="Pfam" id="PF00847">
    <property type="entry name" value="AP2"/>
    <property type="match status" value="1"/>
</dbReference>
<dbReference type="SMART" id="SM00360">
    <property type="entry name" value="RRM"/>
    <property type="match status" value="2"/>
</dbReference>
<feature type="region of interest" description="Disordered" evidence="9">
    <location>
        <begin position="581"/>
        <end position="664"/>
    </location>
</feature>
<keyword evidence="7" id="KW-0479">Metal-binding</keyword>
<keyword evidence="10" id="KW-1133">Transmembrane helix</keyword>
<dbReference type="Gene3D" id="3.30.70.330">
    <property type="match status" value="2"/>
</dbReference>
<dbReference type="GO" id="GO:0003723">
    <property type="term" value="F:RNA binding"/>
    <property type="evidence" value="ECO:0007669"/>
    <property type="project" value="UniProtKB-UniRule"/>
</dbReference>
<dbReference type="Pfam" id="PF00076">
    <property type="entry name" value="RRM_1"/>
    <property type="match status" value="2"/>
</dbReference>
<feature type="compositionally biased region" description="Basic and acidic residues" evidence="9">
    <location>
        <begin position="581"/>
        <end position="619"/>
    </location>
</feature>
<evidence type="ECO:0000256" key="3">
    <source>
        <dbReference type="ARBA" id="ARBA00023125"/>
    </source>
</evidence>
<keyword evidence="8" id="KW-0694">RNA-binding</keyword>
<dbReference type="InterPro" id="IPR001841">
    <property type="entry name" value="Znf_RING"/>
</dbReference>
<dbReference type="Gene3D" id="3.30.730.10">
    <property type="entry name" value="AP2/ERF domain"/>
    <property type="match status" value="1"/>
</dbReference>
<protein>
    <recommendedName>
        <fullName evidence="15">RING-type domain-containing protein</fullName>
    </recommendedName>
</protein>
<dbReference type="CDD" id="cd16461">
    <property type="entry name" value="RING-H2_EL5-like"/>
    <property type="match status" value="1"/>
</dbReference>